<evidence type="ECO:0000313" key="9">
    <source>
        <dbReference type="Proteomes" id="UP000015453"/>
    </source>
</evidence>
<protein>
    <recommendedName>
        <fullName evidence="7">TLC domain-containing protein</fullName>
    </recommendedName>
</protein>
<evidence type="ECO:0000313" key="8">
    <source>
        <dbReference type="EMBL" id="EPS70042.1"/>
    </source>
</evidence>
<feature type="non-terminal residue" evidence="8">
    <location>
        <position position="1"/>
    </location>
</feature>
<evidence type="ECO:0000256" key="6">
    <source>
        <dbReference type="SAM" id="Phobius"/>
    </source>
</evidence>
<organism evidence="8 9">
    <name type="scientific">Genlisea aurea</name>
    <dbReference type="NCBI Taxonomy" id="192259"/>
    <lineage>
        <taxon>Eukaryota</taxon>
        <taxon>Viridiplantae</taxon>
        <taxon>Streptophyta</taxon>
        <taxon>Embryophyta</taxon>
        <taxon>Tracheophyta</taxon>
        <taxon>Spermatophyta</taxon>
        <taxon>Magnoliopsida</taxon>
        <taxon>eudicotyledons</taxon>
        <taxon>Gunneridae</taxon>
        <taxon>Pentapetalae</taxon>
        <taxon>asterids</taxon>
        <taxon>lamiids</taxon>
        <taxon>Lamiales</taxon>
        <taxon>Lentibulariaceae</taxon>
        <taxon>Genlisea</taxon>
    </lineage>
</organism>
<evidence type="ECO:0000256" key="1">
    <source>
        <dbReference type="ARBA" id="ARBA00004141"/>
    </source>
</evidence>
<dbReference type="GO" id="GO:0016020">
    <property type="term" value="C:membrane"/>
    <property type="evidence" value="ECO:0007669"/>
    <property type="project" value="UniProtKB-SubCell"/>
</dbReference>
<evidence type="ECO:0000256" key="4">
    <source>
        <dbReference type="ARBA" id="ARBA00023136"/>
    </source>
</evidence>
<dbReference type="AlphaFoldDB" id="S8EBU8"/>
<gene>
    <name evidence="8" type="ORF">M569_04724</name>
</gene>
<dbReference type="Proteomes" id="UP000015453">
    <property type="component" value="Unassembled WGS sequence"/>
</dbReference>
<feature type="transmembrane region" description="Helical" evidence="6">
    <location>
        <begin position="102"/>
        <end position="121"/>
    </location>
</feature>
<comment type="caution">
    <text evidence="8">The sequence shown here is derived from an EMBL/GenBank/DDBJ whole genome shotgun (WGS) entry which is preliminary data.</text>
</comment>
<feature type="transmembrane region" description="Helical" evidence="6">
    <location>
        <begin position="224"/>
        <end position="242"/>
    </location>
</feature>
<feature type="transmembrane region" description="Helical" evidence="6">
    <location>
        <begin position="12"/>
        <end position="31"/>
    </location>
</feature>
<dbReference type="PANTHER" id="PTHR13439">
    <property type="entry name" value="CT120 PROTEIN"/>
    <property type="match status" value="1"/>
</dbReference>
<evidence type="ECO:0000259" key="7">
    <source>
        <dbReference type="PROSITE" id="PS50922"/>
    </source>
</evidence>
<evidence type="ECO:0000256" key="2">
    <source>
        <dbReference type="ARBA" id="ARBA00022692"/>
    </source>
</evidence>
<sequence>LFKNLVLPDPFIPYASILCGVMGCKLVYDLVKLLSTSYVGLYTGLTKIQRIEWNNRGMSTVHAVIITAISFYFVFLSELFAIRISTTGVFTLKSSHLSTFTLGVSVGYFVADLAMICWFFPCLGGLEYILHHSLSAIAVAYSALTGEGQVYTFMVLLSEVTTPGINLRWFLDVSGLKKSSAYLVNGVVIFVGWVAARVLLFVYIFRHVYLHRAQVMKMQSFGSFLVMSVPLVLASMNVIWFGKILKGLRKTI</sequence>
<dbReference type="EMBL" id="AUSU01001847">
    <property type="protein sequence ID" value="EPS70042.1"/>
    <property type="molecule type" value="Genomic_DNA"/>
</dbReference>
<dbReference type="GO" id="GO:0055088">
    <property type="term" value="P:lipid homeostasis"/>
    <property type="evidence" value="ECO:0007669"/>
    <property type="project" value="TreeGrafter"/>
</dbReference>
<proteinExistence type="predicted"/>
<dbReference type="PROSITE" id="PS50922">
    <property type="entry name" value="TLC"/>
    <property type="match status" value="1"/>
</dbReference>
<keyword evidence="2 5" id="KW-0812">Transmembrane</keyword>
<dbReference type="Pfam" id="PF03798">
    <property type="entry name" value="TRAM_LAG1_CLN8"/>
    <property type="match status" value="1"/>
</dbReference>
<keyword evidence="4 5" id="KW-0472">Membrane</keyword>
<dbReference type="InterPro" id="IPR006634">
    <property type="entry name" value="TLC-dom"/>
</dbReference>
<feature type="transmembrane region" description="Helical" evidence="6">
    <location>
        <begin position="182"/>
        <end position="204"/>
    </location>
</feature>
<accession>S8EBU8</accession>
<keyword evidence="3 6" id="KW-1133">Transmembrane helix</keyword>
<comment type="subcellular location">
    <subcellularLocation>
        <location evidence="1">Membrane</location>
        <topology evidence="1">Multi-pass membrane protein</topology>
    </subcellularLocation>
</comment>
<feature type="transmembrane region" description="Helical" evidence="6">
    <location>
        <begin position="60"/>
        <end position="82"/>
    </location>
</feature>
<evidence type="ECO:0000256" key="5">
    <source>
        <dbReference type="PROSITE-ProRule" id="PRU00205"/>
    </source>
</evidence>
<evidence type="ECO:0000256" key="3">
    <source>
        <dbReference type="ARBA" id="ARBA00022989"/>
    </source>
</evidence>
<feature type="non-terminal residue" evidence="8">
    <location>
        <position position="252"/>
    </location>
</feature>
<name>S8EBU8_9LAMI</name>
<feature type="domain" description="TLC" evidence="7">
    <location>
        <begin position="48"/>
        <end position="252"/>
    </location>
</feature>
<keyword evidence="9" id="KW-1185">Reference proteome</keyword>
<dbReference type="SMART" id="SM00724">
    <property type="entry name" value="TLC"/>
    <property type="match status" value="1"/>
</dbReference>
<dbReference type="OrthoDB" id="10266980at2759"/>
<dbReference type="GO" id="GO:0005783">
    <property type="term" value="C:endoplasmic reticulum"/>
    <property type="evidence" value="ECO:0007669"/>
    <property type="project" value="TreeGrafter"/>
</dbReference>
<dbReference type="PANTHER" id="PTHR13439:SF62">
    <property type="entry name" value="TRANSMEMBRANE PROTEIN 56-LIKE"/>
    <property type="match status" value="1"/>
</dbReference>
<dbReference type="InterPro" id="IPR050846">
    <property type="entry name" value="TLCD"/>
</dbReference>
<reference evidence="8 9" key="1">
    <citation type="journal article" date="2013" name="BMC Genomics">
        <title>The miniature genome of a carnivorous plant Genlisea aurea contains a low number of genes and short non-coding sequences.</title>
        <authorList>
            <person name="Leushkin E.V."/>
            <person name="Sutormin R.A."/>
            <person name="Nabieva E.R."/>
            <person name="Penin A.A."/>
            <person name="Kondrashov A.S."/>
            <person name="Logacheva M.D."/>
        </authorList>
    </citation>
    <scope>NUCLEOTIDE SEQUENCE [LARGE SCALE GENOMIC DNA]</scope>
</reference>